<gene>
    <name evidence="1" type="ORF">FD32_GL001346</name>
</gene>
<comment type="caution">
    <text evidence="1">The sequence shown here is derived from an EMBL/GenBank/DDBJ whole genome shotgun (WGS) entry which is preliminary data.</text>
</comment>
<dbReference type="STRING" id="1423782.FD32_GL001346"/>
<dbReference type="CDD" id="cd00009">
    <property type="entry name" value="AAA"/>
    <property type="match status" value="1"/>
</dbReference>
<organism evidence="1 2">
    <name type="scientific">Limosilactobacillus panis DSM 6035</name>
    <dbReference type="NCBI Taxonomy" id="1423782"/>
    <lineage>
        <taxon>Bacteria</taxon>
        <taxon>Bacillati</taxon>
        <taxon>Bacillota</taxon>
        <taxon>Bacilli</taxon>
        <taxon>Lactobacillales</taxon>
        <taxon>Lactobacillaceae</taxon>
        <taxon>Limosilactobacillus</taxon>
    </lineage>
</organism>
<dbReference type="Proteomes" id="UP000051412">
    <property type="component" value="Unassembled WGS sequence"/>
</dbReference>
<dbReference type="InterPro" id="IPR027417">
    <property type="entry name" value="P-loop_NTPase"/>
</dbReference>
<evidence type="ECO:0000313" key="2">
    <source>
        <dbReference type="Proteomes" id="UP000051412"/>
    </source>
</evidence>
<dbReference type="PANTHER" id="PTHR11669">
    <property type="entry name" value="REPLICATION FACTOR C / DNA POLYMERASE III GAMMA-TAU SUBUNIT"/>
    <property type="match status" value="1"/>
</dbReference>
<dbReference type="AlphaFoldDB" id="A0A0R1XRB3"/>
<protein>
    <submittedName>
        <fullName evidence="1">Dna polymerase iii, delta subunit</fullName>
    </submittedName>
</protein>
<dbReference type="SUPFAM" id="SSF52540">
    <property type="entry name" value="P-loop containing nucleoside triphosphate hydrolases"/>
    <property type="match status" value="1"/>
</dbReference>
<proteinExistence type="predicted"/>
<dbReference type="NCBIfam" id="TIGR00678">
    <property type="entry name" value="holB"/>
    <property type="match status" value="1"/>
</dbReference>
<dbReference type="OrthoDB" id="9810148at2"/>
<dbReference type="GO" id="GO:0003887">
    <property type="term" value="F:DNA-directed DNA polymerase activity"/>
    <property type="evidence" value="ECO:0007669"/>
    <property type="project" value="InterPro"/>
</dbReference>
<dbReference type="GO" id="GO:0006261">
    <property type="term" value="P:DNA-templated DNA replication"/>
    <property type="evidence" value="ECO:0007669"/>
    <property type="project" value="TreeGrafter"/>
</dbReference>
<accession>A0A0R1XRB3</accession>
<dbReference type="EMBL" id="AZGM01000022">
    <property type="protein sequence ID" value="KRM29590.1"/>
    <property type="molecule type" value="Genomic_DNA"/>
</dbReference>
<dbReference type="Pfam" id="PF13177">
    <property type="entry name" value="DNA_pol3_delta2"/>
    <property type="match status" value="1"/>
</dbReference>
<name>A0A0R1XRB3_9LACO</name>
<dbReference type="NCBIfam" id="NF005972">
    <property type="entry name" value="PRK08058.1"/>
    <property type="match status" value="1"/>
</dbReference>
<dbReference type="GO" id="GO:0008408">
    <property type="term" value="F:3'-5' exonuclease activity"/>
    <property type="evidence" value="ECO:0007669"/>
    <property type="project" value="InterPro"/>
</dbReference>
<dbReference type="InterPro" id="IPR004622">
    <property type="entry name" value="DNA_pol_HolB"/>
</dbReference>
<keyword evidence="2" id="KW-1185">Reference proteome</keyword>
<dbReference type="PANTHER" id="PTHR11669:SF8">
    <property type="entry name" value="DNA POLYMERASE III SUBUNIT DELTA"/>
    <property type="match status" value="1"/>
</dbReference>
<dbReference type="InterPro" id="IPR050238">
    <property type="entry name" value="DNA_Rep/Repair_Clamp_Loader"/>
</dbReference>
<reference evidence="1 2" key="1">
    <citation type="journal article" date="2015" name="Genome Announc.">
        <title>Expanding the biotechnology potential of lactobacilli through comparative genomics of 213 strains and associated genera.</title>
        <authorList>
            <person name="Sun Z."/>
            <person name="Harris H.M."/>
            <person name="McCann A."/>
            <person name="Guo C."/>
            <person name="Argimon S."/>
            <person name="Zhang W."/>
            <person name="Yang X."/>
            <person name="Jeffery I.B."/>
            <person name="Cooney J.C."/>
            <person name="Kagawa T.F."/>
            <person name="Liu W."/>
            <person name="Song Y."/>
            <person name="Salvetti E."/>
            <person name="Wrobel A."/>
            <person name="Rasinkangas P."/>
            <person name="Parkhill J."/>
            <person name="Rea M.C."/>
            <person name="O'Sullivan O."/>
            <person name="Ritari J."/>
            <person name="Douillard F.P."/>
            <person name="Paul Ross R."/>
            <person name="Yang R."/>
            <person name="Briner A.E."/>
            <person name="Felis G.E."/>
            <person name="de Vos W.M."/>
            <person name="Barrangou R."/>
            <person name="Klaenhammer T.R."/>
            <person name="Caufield P.W."/>
            <person name="Cui Y."/>
            <person name="Zhang H."/>
            <person name="O'Toole P.W."/>
        </authorList>
    </citation>
    <scope>NUCLEOTIDE SEQUENCE [LARGE SCALE GENOMIC DNA]</scope>
    <source>
        <strain evidence="1 2">DSM 6035</strain>
    </source>
</reference>
<dbReference type="RefSeq" id="WP_152666531.1">
    <property type="nucleotide sequence ID" value="NZ_AZGM01000022.1"/>
</dbReference>
<sequence>MNAAEVTRAEQLQPVLISQLKRVIKNKELAHAYLLVGPSGSGKETVARWLALRLFCLHPVDGEPDGTCPECQRILSENHPDIVLAQAEGRQIKVDTIRRLKSEFTKSAMEGNKKLFIIKDAEKMTTSAANSLLKFIEEPGPGIYILMLTTNKSAILPTIQSRTQVLEMAPLNRQELLSALQEQGVTEKKARIAIGLTDSVTTVVDWCQDGWFDQAVAGILQWYHQVSQGKMMAFVGVQTDLVKLGAHNRDHQLVLLDLAALIWRDTLLAANGIEDQDRFHFVEELTAIKSVGQHYSMADLLTVSQLTLATRHYLEQNISFQNILEELTIRIVQTLTD</sequence>
<dbReference type="PATRIC" id="fig|1423782.4.peg.1405"/>
<evidence type="ECO:0000313" key="1">
    <source>
        <dbReference type="EMBL" id="KRM29590.1"/>
    </source>
</evidence>
<dbReference type="Gene3D" id="3.40.50.300">
    <property type="entry name" value="P-loop containing nucleotide triphosphate hydrolases"/>
    <property type="match status" value="1"/>
</dbReference>